<comment type="cofactor">
    <cofactor evidence="1">
        <name>Mg(2+)</name>
        <dbReference type="ChEBI" id="CHEBI:18420"/>
    </cofactor>
</comment>
<evidence type="ECO:0000256" key="4">
    <source>
        <dbReference type="ARBA" id="ARBA00022723"/>
    </source>
</evidence>
<dbReference type="PROSITE" id="PS50146">
    <property type="entry name" value="DAGK"/>
    <property type="match status" value="1"/>
</dbReference>
<accession>A0A917FQC8</accession>
<dbReference type="RefSeq" id="WP_188365080.1">
    <property type="nucleotide sequence ID" value="NZ_BMEO01000005.1"/>
</dbReference>
<dbReference type="GO" id="GO:0016301">
    <property type="term" value="F:kinase activity"/>
    <property type="evidence" value="ECO:0007669"/>
    <property type="project" value="UniProtKB-KW"/>
</dbReference>
<gene>
    <name evidence="13" type="ORF">GCM10011365_14840</name>
</gene>
<dbReference type="GO" id="GO:0046872">
    <property type="term" value="F:metal ion binding"/>
    <property type="evidence" value="ECO:0007669"/>
    <property type="project" value="UniProtKB-KW"/>
</dbReference>
<keyword evidence="8" id="KW-0460">Magnesium</keyword>
<dbReference type="SMART" id="SM00046">
    <property type="entry name" value="DAGKc"/>
    <property type="match status" value="1"/>
</dbReference>
<evidence type="ECO:0000256" key="2">
    <source>
        <dbReference type="ARBA" id="ARBA00022516"/>
    </source>
</evidence>
<evidence type="ECO:0000259" key="12">
    <source>
        <dbReference type="PROSITE" id="PS50146"/>
    </source>
</evidence>
<organism evidence="13 14">
    <name type="scientific">Marinicella pacifica</name>
    <dbReference type="NCBI Taxonomy" id="1171543"/>
    <lineage>
        <taxon>Bacteria</taxon>
        <taxon>Pseudomonadati</taxon>
        <taxon>Pseudomonadota</taxon>
        <taxon>Gammaproteobacteria</taxon>
        <taxon>Lysobacterales</taxon>
        <taxon>Marinicellaceae</taxon>
        <taxon>Marinicella</taxon>
    </lineage>
</organism>
<keyword evidence="3" id="KW-0808">Transferase</keyword>
<dbReference type="PANTHER" id="PTHR12358">
    <property type="entry name" value="SPHINGOSINE KINASE"/>
    <property type="match status" value="1"/>
</dbReference>
<protein>
    <submittedName>
        <fullName evidence="13">Diacylglycerol kinase</fullName>
    </submittedName>
</protein>
<dbReference type="Gene3D" id="3.40.50.10330">
    <property type="entry name" value="Probable inorganic polyphosphate/atp-NAD kinase, domain 1"/>
    <property type="match status" value="1"/>
</dbReference>
<evidence type="ECO:0000256" key="10">
    <source>
        <dbReference type="ARBA" id="ARBA00023209"/>
    </source>
</evidence>
<dbReference type="InterPro" id="IPR017438">
    <property type="entry name" value="ATP-NAD_kinase_N"/>
</dbReference>
<keyword evidence="5" id="KW-0547">Nucleotide-binding</keyword>
<keyword evidence="6 13" id="KW-0418">Kinase</keyword>
<keyword evidence="7" id="KW-0067">ATP-binding</keyword>
<keyword evidence="11" id="KW-1208">Phospholipid metabolism</keyword>
<keyword evidence="14" id="KW-1185">Reference proteome</keyword>
<evidence type="ECO:0000256" key="11">
    <source>
        <dbReference type="ARBA" id="ARBA00023264"/>
    </source>
</evidence>
<proteinExistence type="predicted"/>
<keyword evidence="2" id="KW-0444">Lipid biosynthesis</keyword>
<evidence type="ECO:0000256" key="7">
    <source>
        <dbReference type="ARBA" id="ARBA00022840"/>
    </source>
</evidence>
<reference evidence="13" key="2">
    <citation type="submission" date="2020-09" db="EMBL/GenBank/DDBJ databases">
        <authorList>
            <person name="Sun Q."/>
            <person name="Zhou Y."/>
        </authorList>
    </citation>
    <scope>NUCLEOTIDE SEQUENCE</scope>
    <source>
        <strain evidence="13">CGMCC 1.12181</strain>
    </source>
</reference>
<dbReference type="InterPro" id="IPR005218">
    <property type="entry name" value="Diacylglycerol/lipid_kinase"/>
</dbReference>
<dbReference type="InterPro" id="IPR001206">
    <property type="entry name" value="Diacylglycerol_kinase_cat_dom"/>
</dbReference>
<dbReference type="Pfam" id="PF19279">
    <property type="entry name" value="YegS_C"/>
    <property type="match status" value="1"/>
</dbReference>
<feature type="domain" description="DAGKc" evidence="12">
    <location>
        <begin position="2"/>
        <end position="138"/>
    </location>
</feature>
<keyword evidence="4" id="KW-0479">Metal-binding</keyword>
<evidence type="ECO:0000256" key="1">
    <source>
        <dbReference type="ARBA" id="ARBA00001946"/>
    </source>
</evidence>
<evidence type="ECO:0000313" key="13">
    <source>
        <dbReference type="EMBL" id="GGF94554.1"/>
    </source>
</evidence>
<keyword evidence="9" id="KW-0443">Lipid metabolism</keyword>
<dbReference type="SUPFAM" id="SSF111331">
    <property type="entry name" value="NAD kinase/diacylglycerol kinase-like"/>
    <property type="match status" value="1"/>
</dbReference>
<evidence type="ECO:0000313" key="14">
    <source>
        <dbReference type="Proteomes" id="UP000605253"/>
    </source>
</evidence>
<dbReference type="GO" id="GO:0008654">
    <property type="term" value="P:phospholipid biosynthetic process"/>
    <property type="evidence" value="ECO:0007669"/>
    <property type="project" value="UniProtKB-KW"/>
</dbReference>
<dbReference type="AlphaFoldDB" id="A0A917FQC8"/>
<dbReference type="InterPro" id="IPR050187">
    <property type="entry name" value="Lipid_Phosphate_FormReg"/>
</dbReference>
<dbReference type="Pfam" id="PF00781">
    <property type="entry name" value="DAGK_cat"/>
    <property type="match status" value="1"/>
</dbReference>
<dbReference type="InterPro" id="IPR016064">
    <property type="entry name" value="NAD/diacylglycerol_kinase_sf"/>
</dbReference>
<dbReference type="EMBL" id="BMEO01000005">
    <property type="protein sequence ID" value="GGF94554.1"/>
    <property type="molecule type" value="Genomic_DNA"/>
</dbReference>
<evidence type="ECO:0000256" key="3">
    <source>
        <dbReference type="ARBA" id="ARBA00022679"/>
    </source>
</evidence>
<dbReference type="Gene3D" id="2.60.200.40">
    <property type="match status" value="1"/>
</dbReference>
<evidence type="ECO:0000256" key="9">
    <source>
        <dbReference type="ARBA" id="ARBA00023098"/>
    </source>
</evidence>
<dbReference type="InterPro" id="IPR045540">
    <property type="entry name" value="YegS/DAGK_C"/>
</dbReference>
<keyword evidence="10" id="KW-0594">Phospholipid biosynthesis</keyword>
<dbReference type="GO" id="GO:0005524">
    <property type="term" value="F:ATP binding"/>
    <property type="evidence" value="ECO:0007669"/>
    <property type="project" value="UniProtKB-KW"/>
</dbReference>
<evidence type="ECO:0000256" key="6">
    <source>
        <dbReference type="ARBA" id="ARBA00022777"/>
    </source>
</evidence>
<dbReference type="Proteomes" id="UP000605253">
    <property type="component" value="Unassembled WGS sequence"/>
</dbReference>
<comment type="caution">
    <text evidence="13">The sequence shown here is derived from an EMBL/GenBank/DDBJ whole genome shotgun (WGS) entry which is preliminary data.</text>
</comment>
<dbReference type="NCBIfam" id="TIGR00147">
    <property type="entry name" value="YegS/Rv2252/BmrU family lipid kinase"/>
    <property type="match status" value="1"/>
</dbReference>
<sequence>MKNMKPLLIIYNPHAGSGQAEKQLPDIEAYLTKNGLDYVLKITGRPKDVRNLVTQSELNHYSAVIGAGGDGTLFEVVNALMRVRPEQRLPLGVLPVGTGNAFSRELGLKPSDWKKAIDIIQRNNPKPVDVGKVQTSDQQYYFINIVGIGLVVNIGQTTQKIKKLGPVSYSLAALWETMRIKPNRVKISIDGELIEDNLVFVEIANSRYTGTSFKIAPDAQIDDGFLDIILLKPIARWRILNLFPTIYSGRHIEHPEIETHRGKTITLTTTEPMPLMPDGEFIGHTPATITCESQALQLLSI</sequence>
<name>A0A917FQC8_9GAMM</name>
<dbReference type="GO" id="GO:0005886">
    <property type="term" value="C:plasma membrane"/>
    <property type="evidence" value="ECO:0007669"/>
    <property type="project" value="TreeGrafter"/>
</dbReference>
<dbReference type="PANTHER" id="PTHR12358:SF106">
    <property type="entry name" value="LIPID KINASE YEGS"/>
    <property type="match status" value="1"/>
</dbReference>
<reference evidence="13" key="1">
    <citation type="journal article" date="2014" name="Int. J. Syst. Evol. Microbiol.">
        <title>Complete genome sequence of Corynebacterium casei LMG S-19264T (=DSM 44701T), isolated from a smear-ripened cheese.</title>
        <authorList>
            <consortium name="US DOE Joint Genome Institute (JGI-PGF)"/>
            <person name="Walter F."/>
            <person name="Albersmeier A."/>
            <person name="Kalinowski J."/>
            <person name="Ruckert C."/>
        </authorList>
    </citation>
    <scope>NUCLEOTIDE SEQUENCE</scope>
    <source>
        <strain evidence="13">CGMCC 1.12181</strain>
    </source>
</reference>
<evidence type="ECO:0000256" key="5">
    <source>
        <dbReference type="ARBA" id="ARBA00022741"/>
    </source>
</evidence>
<evidence type="ECO:0000256" key="8">
    <source>
        <dbReference type="ARBA" id="ARBA00022842"/>
    </source>
</evidence>